<evidence type="ECO:0000256" key="12">
    <source>
        <dbReference type="SAM" id="MobiDB-lite"/>
    </source>
</evidence>
<evidence type="ECO:0000256" key="10">
    <source>
        <dbReference type="RuleBase" id="RU000644"/>
    </source>
</evidence>
<evidence type="ECO:0000256" key="5">
    <source>
        <dbReference type="ARBA" id="ARBA00022540"/>
    </source>
</evidence>
<sequence length="1127" mass="125037">MAEKKTQMRLSQVARKLNIGRNTIVEHLRKKGHDLKGNPNEPINQEMYAILEKDFEASFKNRREASNIKIGTTATGKTIDKDTKAKSEKEQDKDDDSIEQEKELFIKGNVKTTVQPVDLQENKKVEKQKAEPETFTTSSHQMKVVGKVDLDKFNKKKKSSSPNTNSTENKKTTTQNKETNKVVEKKAEKTTPKQEVKSTNKEEEIKVKSIDKTITNKTVSSSQTKKTDKKSPVEKIEATKESKKDESRKDEKVTTKPSQTSSSQQNAKTSSNSVVKNDNNKKKTEATKQDNKKENKGSSNKTNPQSSNRKDNRNSDNKKTNTKSNKSETSVNRTKDDSKKSQENNKDVKASVSKIPETKETGKVKKEEGKEFVSSQGDKLPGLKVVGKIDLSSFSKKKKTSSSDDKSDDGTRRRRRRRRRRRGEGEGASDSKPQDLTKLNTSNKGTATTTASTTNKPKPESEASKRRKKRRKEPTAKEVQEQIKATLARMNTGSGKGGRGRRGGNRRDKREARETEQNEVKVENKLLKVTEFIPASDFANLLDVSINELISKGMGLGVMISINLRLDAEVITLLADEFGYDVEFTSAEEETEVVLETEDKPEDLQERAPIVTIMGHVDHGKTTLLDYIRKAKVADGEAGGITQHIGAYSVTLDEGKELTFLDTPGHEAFTAMRARGAKVTDVVIIVVAADDGVMPQTREAINHAKLAEVPIIIAINKIDKEGANPDRVKQELADMNVLVEDWGGKYQSHHISAKKGEGIDELLEGVLLEAEILELKANPNRNAAGTVVDASLDKGRGYVATTIVQNGTLKVGDVILAGSHFGKVRAMIDHLGNRLEVAPPSTPVQILGLDGAPQAGDRFNVMKSEREAKDIATRREQILREQSIRATRRLTLSDINRRLAIGNFQQLNLIIKGDVDGSVEALADSLQKLSTDEVNVNVVMKGVGQISESDINLATISDAIIIGFQVRPSRNARALADREQVEVRLYSVIYKAIDEVKSAIVGLLAPKIEEDIVGTVEIRETFKVSKVGVIAGCMVTTGKIKRNNKIRIIRDGIVIHEGEIEALKRYKDDVQEVKSGFECGISIKNYNEIQVGDEIESYEEREVKRTFEELKNAKPEPKEQAKETEAN</sequence>
<dbReference type="Pfam" id="PF04760">
    <property type="entry name" value="IF2_N"/>
    <property type="match status" value="1"/>
</dbReference>
<dbReference type="InterPro" id="IPR000795">
    <property type="entry name" value="T_Tr_GTP-bd_dom"/>
</dbReference>
<dbReference type="KEGG" id="fli:Fleli_1351"/>
<dbReference type="SUPFAM" id="SSF52540">
    <property type="entry name" value="P-loop containing nucleoside triphosphate hydrolases"/>
    <property type="match status" value="1"/>
</dbReference>
<evidence type="ECO:0000256" key="9">
    <source>
        <dbReference type="HAMAP-Rule" id="MF_00100"/>
    </source>
</evidence>
<keyword evidence="8 9" id="KW-0342">GTP-binding</keyword>
<dbReference type="NCBIfam" id="TIGR00487">
    <property type="entry name" value="IF-2"/>
    <property type="match status" value="1"/>
</dbReference>
<proteinExistence type="inferred from homology"/>
<feature type="compositionally biased region" description="Basic and acidic residues" evidence="12">
    <location>
        <begin position="401"/>
        <end position="411"/>
    </location>
</feature>
<feature type="compositionally biased region" description="Basic and acidic residues" evidence="12">
    <location>
        <begin position="78"/>
        <end position="92"/>
    </location>
</feature>
<feature type="domain" description="Tr-type G" evidence="13">
    <location>
        <begin position="606"/>
        <end position="774"/>
    </location>
</feature>
<evidence type="ECO:0000256" key="2">
    <source>
        <dbReference type="ARBA" id="ARBA00007733"/>
    </source>
</evidence>
<dbReference type="FunFam" id="3.40.50.300:FF:000019">
    <property type="entry name" value="Translation initiation factor IF-2"/>
    <property type="match status" value="1"/>
</dbReference>
<dbReference type="InterPro" id="IPR005225">
    <property type="entry name" value="Small_GTP-bd"/>
</dbReference>
<dbReference type="InterPro" id="IPR004161">
    <property type="entry name" value="EFTu-like_2"/>
</dbReference>
<dbReference type="PANTHER" id="PTHR43381:SF5">
    <property type="entry name" value="TR-TYPE G DOMAIN-CONTAINING PROTEIN"/>
    <property type="match status" value="1"/>
</dbReference>
<keyword evidence="15" id="KW-1185">Reference proteome</keyword>
<dbReference type="InterPro" id="IPR006847">
    <property type="entry name" value="IF2_N"/>
</dbReference>
<dbReference type="InterPro" id="IPR009000">
    <property type="entry name" value="Transl_B-barrel_sf"/>
</dbReference>
<feature type="compositionally biased region" description="Low complexity" evidence="12">
    <location>
        <begin position="160"/>
        <end position="177"/>
    </location>
</feature>
<dbReference type="HOGENOM" id="CLU_006301_0_2_10"/>
<dbReference type="Gene3D" id="3.40.50.10050">
    <property type="entry name" value="Translation initiation factor IF- 2, domain 3"/>
    <property type="match status" value="1"/>
</dbReference>
<feature type="compositionally biased region" description="Basic and acidic residues" evidence="12">
    <location>
        <begin position="505"/>
        <end position="518"/>
    </location>
</feature>
<dbReference type="EMBL" id="CP003345">
    <property type="protein sequence ID" value="AFM03783.1"/>
    <property type="molecule type" value="Genomic_DNA"/>
</dbReference>
<dbReference type="InterPro" id="IPR000178">
    <property type="entry name" value="TF_IF2_bacterial-like"/>
</dbReference>
<dbReference type="InterPro" id="IPR044145">
    <property type="entry name" value="IF2_II"/>
</dbReference>
<feature type="binding site" evidence="9">
    <location>
        <begin position="662"/>
        <end position="666"/>
    </location>
    <ligand>
        <name>GTP</name>
        <dbReference type="ChEBI" id="CHEBI:37565"/>
    </ligand>
</feature>
<dbReference type="NCBIfam" id="TIGR00231">
    <property type="entry name" value="small_GTP"/>
    <property type="match status" value="1"/>
</dbReference>
<feature type="compositionally biased region" description="Low complexity" evidence="12">
    <location>
        <begin position="441"/>
        <end position="456"/>
    </location>
</feature>
<feature type="compositionally biased region" description="Low complexity" evidence="12">
    <location>
        <begin position="215"/>
        <end position="224"/>
    </location>
</feature>
<dbReference type="FunFam" id="2.40.30.10:FF:000008">
    <property type="entry name" value="Translation initiation factor IF-2"/>
    <property type="match status" value="1"/>
</dbReference>
<dbReference type="Gene3D" id="2.40.30.10">
    <property type="entry name" value="Translation factors"/>
    <property type="match status" value="2"/>
</dbReference>
<dbReference type="Pfam" id="PF11987">
    <property type="entry name" value="IF-2"/>
    <property type="match status" value="1"/>
</dbReference>
<dbReference type="GO" id="GO:0003743">
    <property type="term" value="F:translation initiation factor activity"/>
    <property type="evidence" value="ECO:0007669"/>
    <property type="project" value="UniProtKB-UniRule"/>
</dbReference>
<dbReference type="Proteomes" id="UP000006054">
    <property type="component" value="Chromosome"/>
</dbReference>
<evidence type="ECO:0000313" key="14">
    <source>
        <dbReference type="EMBL" id="AFM03783.1"/>
    </source>
</evidence>
<dbReference type="PROSITE" id="PS51722">
    <property type="entry name" value="G_TR_2"/>
    <property type="match status" value="1"/>
</dbReference>
<dbReference type="PATRIC" id="fig|880071.3.peg.1326"/>
<feature type="region of interest" description="Disordered" evidence="12">
    <location>
        <begin position="65"/>
        <end position="518"/>
    </location>
</feature>
<reference evidence="15" key="1">
    <citation type="submission" date="2012-06" db="EMBL/GenBank/DDBJ databases">
        <title>The complete genome of Flexibacter litoralis DSM 6794.</title>
        <authorList>
            <person name="Lucas S."/>
            <person name="Copeland A."/>
            <person name="Lapidus A."/>
            <person name="Glavina del Rio T."/>
            <person name="Dalin E."/>
            <person name="Tice H."/>
            <person name="Bruce D."/>
            <person name="Goodwin L."/>
            <person name="Pitluck S."/>
            <person name="Peters L."/>
            <person name="Ovchinnikova G."/>
            <person name="Lu M."/>
            <person name="Kyrpides N."/>
            <person name="Mavromatis K."/>
            <person name="Ivanova N."/>
            <person name="Brettin T."/>
            <person name="Detter J.C."/>
            <person name="Han C."/>
            <person name="Larimer F."/>
            <person name="Land M."/>
            <person name="Hauser L."/>
            <person name="Markowitz V."/>
            <person name="Cheng J.-F."/>
            <person name="Hugenholtz P."/>
            <person name="Woyke T."/>
            <person name="Wu D."/>
            <person name="Spring S."/>
            <person name="Lang E."/>
            <person name="Kopitz M."/>
            <person name="Brambilla E."/>
            <person name="Klenk H.-P."/>
            <person name="Eisen J.A."/>
        </authorList>
    </citation>
    <scope>NUCLEOTIDE SEQUENCE [LARGE SCALE GENOMIC DNA]</scope>
    <source>
        <strain evidence="15">ATCC 23117 / DSM 6794 / NBRC 15988 / NCIMB 1366 / Sio-4</strain>
    </source>
</reference>
<feature type="binding site" evidence="9">
    <location>
        <begin position="716"/>
        <end position="719"/>
    </location>
    <ligand>
        <name>GTP</name>
        <dbReference type="ChEBI" id="CHEBI:37565"/>
    </ligand>
</feature>
<comment type="subcellular location">
    <subcellularLocation>
        <location evidence="1 9 11">Cytoplasm</location>
    </subcellularLocation>
</comment>
<name>I4AIJ8_BERLS</name>
<comment type="function">
    <text evidence="9 10">One of the essential components for the initiation of protein synthesis. Protects formylmethionyl-tRNA from spontaneous hydrolysis and promotes its binding to the 30S ribosomal subunits. Also involved in the hydrolysis of GTP during the formation of the 70S ribosomal complex.</text>
</comment>
<evidence type="ECO:0000256" key="3">
    <source>
        <dbReference type="ARBA" id="ARBA00020675"/>
    </source>
</evidence>
<feature type="compositionally biased region" description="Basic and acidic residues" evidence="12">
    <location>
        <begin position="278"/>
        <end position="296"/>
    </location>
</feature>
<keyword evidence="4 9" id="KW-0963">Cytoplasm</keyword>
<evidence type="ECO:0000256" key="7">
    <source>
        <dbReference type="ARBA" id="ARBA00022917"/>
    </source>
</evidence>
<dbReference type="InterPro" id="IPR036925">
    <property type="entry name" value="TIF_IF2_dom3_sf"/>
</dbReference>
<gene>
    <name evidence="9" type="primary">infB</name>
    <name evidence="14" type="ordered locus">Fleli_1351</name>
</gene>
<dbReference type="HAMAP" id="MF_00100_B">
    <property type="entry name" value="IF_2_B"/>
    <property type="match status" value="1"/>
</dbReference>
<keyword evidence="5 9" id="KW-0396">Initiation factor</keyword>
<dbReference type="FunFam" id="2.40.30.10:FF:000007">
    <property type="entry name" value="Translation initiation factor IF-2"/>
    <property type="match status" value="1"/>
</dbReference>
<feature type="compositionally biased region" description="Basic and acidic residues" evidence="12">
    <location>
        <begin position="178"/>
        <end position="211"/>
    </location>
</feature>
<dbReference type="eggNOG" id="COG0532">
    <property type="taxonomic scope" value="Bacteria"/>
</dbReference>
<accession>I4AIJ8</accession>
<dbReference type="CDD" id="cd01887">
    <property type="entry name" value="IF2_eIF5B"/>
    <property type="match status" value="1"/>
</dbReference>
<dbReference type="InterPro" id="IPR027417">
    <property type="entry name" value="P-loop_NTPase"/>
</dbReference>
<dbReference type="CDD" id="cd03702">
    <property type="entry name" value="IF2_mtIF2_II"/>
    <property type="match status" value="1"/>
</dbReference>
<feature type="binding site" evidence="9">
    <location>
        <begin position="615"/>
        <end position="622"/>
    </location>
    <ligand>
        <name>GTP</name>
        <dbReference type="ChEBI" id="CHEBI:37565"/>
    </ligand>
</feature>
<dbReference type="Pfam" id="PF22042">
    <property type="entry name" value="EF-G_D2"/>
    <property type="match status" value="1"/>
</dbReference>
<dbReference type="CDD" id="cd03692">
    <property type="entry name" value="mtIF2_IVc"/>
    <property type="match status" value="1"/>
</dbReference>
<dbReference type="FunFam" id="3.40.50.10050:FF:000001">
    <property type="entry name" value="Translation initiation factor IF-2"/>
    <property type="match status" value="1"/>
</dbReference>
<feature type="compositionally biased region" description="Basic residues" evidence="12">
    <location>
        <begin position="412"/>
        <end position="422"/>
    </location>
</feature>
<evidence type="ECO:0000256" key="11">
    <source>
        <dbReference type="RuleBase" id="RU000645"/>
    </source>
</evidence>
<evidence type="ECO:0000256" key="1">
    <source>
        <dbReference type="ARBA" id="ARBA00004496"/>
    </source>
</evidence>
<dbReference type="PROSITE" id="PS01176">
    <property type="entry name" value="IF2"/>
    <property type="match status" value="1"/>
</dbReference>
<dbReference type="Pfam" id="PF03144">
    <property type="entry name" value="GTP_EFTU_D2"/>
    <property type="match status" value="1"/>
</dbReference>
<dbReference type="STRING" id="880071.Fleli_1351"/>
<dbReference type="Pfam" id="PF00009">
    <property type="entry name" value="GTP_EFTU"/>
    <property type="match status" value="1"/>
</dbReference>
<keyword evidence="6 9" id="KW-0547">Nucleotide-binding</keyword>
<evidence type="ECO:0000256" key="4">
    <source>
        <dbReference type="ARBA" id="ARBA00022490"/>
    </source>
</evidence>
<dbReference type="SUPFAM" id="SSF52156">
    <property type="entry name" value="Initiation factor IF2/eIF5b, domain 3"/>
    <property type="match status" value="1"/>
</dbReference>
<feature type="compositionally biased region" description="Basic and acidic residues" evidence="12">
    <location>
        <begin position="120"/>
        <end position="132"/>
    </location>
</feature>
<evidence type="ECO:0000256" key="8">
    <source>
        <dbReference type="ARBA" id="ARBA00023134"/>
    </source>
</evidence>
<dbReference type="AlphaFoldDB" id="I4AIJ8"/>
<feature type="region of interest" description="Disordered" evidence="12">
    <location>
        <begin position="1108"/>
        <end position="1127"/>
    </location>
</feature>
<evidence type="ECO:0000256" key="6">
    <source>
        <dbReference type="ARBA" id="ARBA00022741"/>
    </source>
</evidence>
<dbReference type="InterPro" id="IPR053905">
    <property type="entry name" value="EF-G-like_DII"/>
</dbReference>
<dbReference type="SUPFAM" id="SSF50447">
    <property type="entry name" value="Translation proteins"/>
    <property type="match status" value="2"/>
</dbReference>
<evidence type="ECO:0000313" key="15">
    <source>
        <dbReference type="Proteomes" id="UP000006054"/>
    </source>
</evidence>
<feature type="compositionally biased region" description="Basic and acidic residues" evidence="12">
    <location>
        <begin position="356"/>
        <end position="371"/>
    </location>
</feature>
<dbReference type="GO" id="GO:0003924">
    <property type="term" value="F:GTPase activity"/>
    <property type="evidence" value="ECO:0007669"/>
    <property type="project" value="UniProtKB-UniRule"/>
</dbReference>
<dbReference type="PANTHER" id="PTHR43381">
    <property type="entry name" value="TRANSLATION INITIATION FACTOR IF-2-RELATED"/>
    <property type="match status" value="1"/>
</dbReference>
<feature type="compositionally biased region" description="Low complexity" evidence="12">
    <location>
        <begin position="255"/>
        <end position="277"/>
    </location>
</feature>
<organism evidence="14 15">
    <name type="scientific">Bernardetia litoralis (strain ATCC 23117 / DSM 6794 / NBRC 15988 / NCIMB 1366 / Fx l1 / Sio-4)</name>
    <name type="common">Flexibacter litoralis</name>
    <dbReference type="NCBI Taxonomy" id="880071"/>
    <lineage>
        <taxon>Bacteria</taxon>
        <taxon>Pseudomonadati</taxon>
        <taxon>Bacteroidota</taxon>
        <taxon>Cytophagia</taxon>
        <taxon>Cytophagales</taxon>
        <taxon>Bernardetiaceae</taxon>
        <taxon>Bernardetia</taxon>
    </lineage>
</organism>
<feature type="compositionally biased region" description="Basic and acidic residues" evidence="12">
    <location>
        <begin position="308"/>
        <end position="319"/>
    </location>
</feature>
<dbReference type="GO" id="GO:0005525">
    <property type="term" value="F:GTP binding"/>
    <property type="evidence" value="ECO:0007669"/>
    <property type="project" value="UniProtKB-KW"/>
</dbReference>
<dbReference type="RefSeq" id="WP_014797240.1">
    <property type="nucleotide sequence ID" value="NC_018018.1"/>
</dbReference>
<dbReference type="InterPro" id="IPR023115">
    <property type="entry name" value="TIF_IF2_dom3"/>
</dbReference>
<dbReference type="InterPro" id="IPR015760">
    <property type="entry name" value="TIF_IF2"/>
</dbReference>
<dbReference type="OrthoDB" id="9811804at2"/>
<protein>
    <recommendedName>
        <fullName evidence="3 9">Translation initiation factor IF-2</fullName>
    </recommendedName>
</protein>
<comment type="similarity">
    <text evidence="2 9 10">Belongs to the TRAFAC class translation factor GTPase superfamily. Classic translation factor GTPase family. IF-2 subfamily.</text>
</comment>
<dbReference type="Gene3D" id="3.40.50.300">
    <property type="entry name" value="P-loop containing nucleotide triphosphate hydrolases"/>
    <property type="match status" value="1"/>
</dbReference>
<feature type="compositionally biased region" description="Basic and acidic residues" evidence="12">
    <location>
        <begin position="333"/>
        <end position="349"/>
    </location>
</feature>
<feature type="compositionally biased region" description="Basic and acidic residues" evidence="12">
    <location>
        <begin position="225"/>
        <end position="254"/>
    </location>
</feature>
<keyword evidence="7 9" id="KW-0648">Protein biosynthesis</keyword>
<dbReference type="GO" id="GO:0005737">
    <property type="term" value="C:cytoplasm"/>
    <property type="evidence" value="ECO:0007669"/>
    <property type="project" value="UniProtKB-SubCell"/>
</dbReference>
<comment type="caution">
    <text evidence="9">Lacks conserved residue(s) required for the propagation of feature annotation.</text>
</comment>
<evidence type="ECO:0000259" key="13">
    <source>
        <dbReference type="PROSITE" id="PS51722"/>
    </source>
</evidence>